<dbReference type="InterPro" id="IPR053139">
    <property type="entry name" value="Surface_bspA-like"/>
</dbReference>
<dbReference type="AlphaFoldDB" id="A0A0A1TZU8"/>
<dbReference type="PANTHER" id="PTHR45661:SF3">
    <property type="entry name" value="IG-LIKE DOMAIN-CONTAINING PROTEIN"/>
    <property type="match status" value="1"/>
</dbReference>
<dbReference type="SUPFAM" id="SSF52058">
    <property type="entry name" value="L domain-like"/>
    <property type="match status" value="2"/>
</dbReference>
<dbReference type="Pfam" id="PF13306">
    <property type="entry name" value="LRR_5"/>
    <property type="match status" value="5"/>
</dbReference>
<dbReference type="InterPro" id="IPR026906">
    <property type="entry name" value="LRR_5"/>
</dbReference>
<organism evidence="1 2">
    <name type="scientific">Entamoeba invadens IP1</name>
    <dbReference type="NCBI Taxonomy" id="370355"/>
    <lineage>
        <taxon>Eukaryota</taxon>
        <taxon>Amoebozoa</taxon>
        <taxon>Evosea</taxon>
        <taxon>Archamoebae</taxon>
        <taxon>Mastigamoebida</taxon>
        <taxon>Entamoebidae</taxon>
        <taxon>Entamoeba</taxon>
    </lineage>
</organism>
<accession>A0A0A1TZU8</accession>
<protein>
    <recommendedName>
        <fullName evidence="3">Leucine rich repeat containing protein BspA family protein</fullName>
    </recommendedName>
</protein>
<dbReference type="InterPro" id="IPR032675">
    <property type="entry name" value="LRR_dom_sf"/>
</dbReference>
<dbReference type="VEuPathDB" id="AmoebaDB:EIN_331220"/>
<keyword evidence="2" id="KW-1185">Reference proteome</keyword>
<dbReference type="PANTHER" id="PTHR45661">
    <property type="entry name" value="SURFACE ANTIGEN"/>
    <property type="match status" value="1"/>
</dbReference>
<dbReference type="RefSeq" id="XP_004185067.1">
    <property type="nucleotide sequence ID" value="XM_004185019.1"/>
</dbReference>
<dbReference type="GeneID" id="14884702"/>
<proteinExistence type="predicted"/>
<sequence>MNLRTVILPTTLTKIGPKLPITARLEYIEIPQNVVEIDSHVFYNNQLLTALTIPNGVTRIADDFAVDCDDLQKLEFSDHTTKKVRNGVEIDLTKILEKHQQILWVSSIKNGTLKIDSFIQFDRSLTKLDIPSSVSYIRNNAFETLLYLKEIKLPNDLKFIGKNIFGLITSLTTIDFGNNDISKFAVPFDFALRMSQKGIFFTNITFGDYDYKNYNYGFNIYEMSKITKYVIGDLHNNKLFDEIPNFSGLFGDMYFSTSKLNLPSTLTEIAESAFTSLEINSIDIKPLKEIPKMCFAYCKSLTKVVFSSELSNIQNEAFKECVSLKTIILPKSLNEIGENAFEKCFCLEHVYCDNENVVYNKKCFSECYSLVAIPKLKNVKNGAFMECTSLKSATLVDGCTKIADLQFFKCFSLSTIEVPTSVTRIGVFAFRKCISLSDLSFGKNITIVDDGAFMDCTQLNNVVFGNKNILGKVDLFEGCISLRSLHFGANVDTYAFEVSYSMYDLMKVCGVLCENVCVKRADVTKYGLSYVLSEMQTNKNIHRIDEGCFFTNDEIVEVEIPSQITSIGIFAFYACVKLKKVVLSESITEIPEFCFSNCTNLKEIDIKGKIEKFGFNCFELCDKIKSNIEIPI</sequence>
<dbReference type="OrthoDB" id="2013775at2759"/>
<dbReference type="Proteomes" id="UP000014680">
    <property type="component" value="Unassembled WGS sequence"/>
</dbReference>
<dbReference type="KEGG" id="eiv:EIN_331220"/>
<reference evidence="1 2" key="1">
    <citation type="submission" date="2012-10" db="EMBL/GenBank/DDBJ databases">
        <authorList>
            <person name="Zafar N."/>
            <person name="Inman J."/>
            <person name="Hall N."/>
            <person name="Lorenzi H."/>
            <person name="Caler E."/>
        </authorList>
    </citation>
    <scope>NUCLEOTIDE SEQUENCE [LARGE SCALE GENOMIC DNA]</scope>
    <source>
        <strain evidence="1 2">IP1</strain>
    </source>
</reference>
<gene>
    <name evidence="1" type="ORF">EIN_331220</name>
</gene>
<evidence type="ECO:0000313" key="2">
    <source>
        <dbReference type="Proteomes" id="UP000014680"/>
    </source>
</evidence>
<dbReference type="Gene3D" id="3.80.10.10">
    <property type="entry name" value="Ribonuclease Inhibitor"/>
    <property type="match status" value="3"/>
</dbReference>
<evidence type="ECO:0000313" key="1">
    <source>
        <dbReference type="EMBL" id="ELP85721.1"/>
    </source>
</evidence>
<evidence type="ECO:0008006" key="3">
    <source>
        <dbReference type="Google" id="ProtNLM"/>
    </source>
</evidence>
<dbReference type="EMBL" id="KB207042">
    <property type="protein sequence ID" value="ELP85721.1"/>
    <property type="molecule type" value="Genomic_DNA"/>
</dbReference>
<name>A0A0A1TZU8_ENTIV</name>